<dbReference type="InterPro" id="IPR047656">
    <property type="entry name" value="IS481-like_transpos"/>
</dbReference>
<organism evidence="3 4">
    <name type="scientific">Nesterenkonia aethiopica</name>
    <dbReference type="NCBI Taxonomy" id="269144"/>
    <lineage>
        <taxon>Bacteria</taxon>
        <taxon>Bacillati</taxon>
        <taxon>Actinomycetota</taxon>
        <taxon>Actinomycetes</taxon>
        <taxon>Micrococcales</taxon>
        <taxon>Micrococcaceae</taxon>
        <taxon>Nesterenkonia</taxon>
    </lineage>
</organism>
<feature type="region of interest" description="Disordered" evidence="1">
    <location>
        <begin position="362"/>
        <end position="388"/>
    </location>
</feature>
<dbReference type="InterPro" id="IPR009057">
    <property type="entry name" value="Homeodomain-like_sf"/>
</dbReference>
<sequence length="388" mass="43611">MGKHKNLVIVKAVIEQGLSVSQTARKYGISRQWVYTLLHRYQQHGPEALTTGSRTPTRHPHRTPGAVRERILALRSQLHTDGADAGAETIAWHLRNEGHHAPSKATIHRILRAAGLVTDEPRKRPKSSLRRFAASLPNETWQADITYWRLRTGMRVEILDFLDDHSRYLLSLQAHLPCTGATVVSTMHELIGIYGPPASTLTDNGLVFTSRLASRPGARNGFEILLATEGIQQKNGSPGHPQTQGKIERFHQTLKRWLAAQQPATSLGQLQDQLDEFRQWYNHHRPHRGIGRRTPSQAYTALPKATPETTPPGSYRTRIDTIDPYGKVTIRYAGKLRHLGIGRAYAGTDVLLLIDQNHVSTSSTETGEIIAEHRIDPDRDYQPRYNPE</sequence>
<evidence type="ECO:0000313" key="4">
    <source>
        <dbReference type="Proteomes" id="UP001500236"/>
    </source>
</evidence>
<evidence type="ECO:0000313" key="3">
    <source>
        <dbReference type="EMBL" id="GAA3077029.1"/>
    </source>
</evidence>
<dbReference type="PANTHER" id="PTHR35004:SF7">
    <property type="entry name" value="INTEGRASE PROTEIN"/>
    <property type="match status" value="1"/>
</dbReference>
<proteinExistence type="predicted"/>
<dbReference type="InterPro" id="IPR036397">
    <property type="entry name" value="RNaseH_sf"/>
</dbReference>
<dbReference type="Gene3D" id="1.10.10.10">
    <property type="entry name" value="Winged helix-like DNA-binding domain superfamily/Winged helix DNA-binding domain"/>
    <property type="match status" value="1"/>
</dbReference>
<evidence type="ECO:0000256" key="1">
    <source>
        <dbReference type="SAM" id="MobiDB-lite"/>
    </source>
</evidence>
<dbReference type="RefSeq" id="WP_344744964.1">
    <property type="nucleotide sequence ID" value="NZ_BAAAVT010000041.1"/>
</dbReference>
<name>A0ABP6M8W7_9MICC</name>
<dbReference type="InterPro" id="IPR012337">
    <property type="entry name" value="RNaseH-like_sf"/>
</dbReference>
<dbReference type="PANTHER" id="PTHR35004">
    <property type="entry name" value="TRANSPOSASE RV3428C-RELATED"/>
    <property type="match status" value="1"/>
</dbReference>
<dbReference type="EMBL" id="BAAAVT010000041">
    <property type="protein sequence ID" value="GAA3077029.1"/>
    <property type="molecule type" value="Genomic_DNA"/>
</dbReference>
<dbReference type="SUPFAM" id="SSF46689">
    <property type="entry name" value="Homeodomain-like"/>
    <property type="match status" value="1"/>
</dbReference>
<dbReference type="Gene3D" id="3.30.420.10">
    <property type="entry name" value="Ribonuclease H-like superfamily/Ribonuclease H"/>
    <property type="match status" value="1"/>
</dbReference>
<dbReference type="Proteomes" id="UP001500236">
    <property type="component" value="Unassembled WGS sequence"/>
</dbReference>
<evidence type="ECO:0000259" key="2">
    <source>
        <dbReference type="PROSITE" id="PS50994"/>
    </source>
</evidence>
<reference evidence="4" key="1">
    <citation type="journal article" date="2019" name="Int. J. Syst. Evol. Microbiol.">
        <title>The Global Catalogue of Microorganisms (GCM) 10K type strain sequencing project: providing services to taxonomists for standard genome sequencing and annotation.</title>
        <authorList>
            <consortium name="The Broad Institute Genomics Platform"/>
            <consortium name="The Broad Institute Genome Sequencing Center for Infectious Disease"/>
            <person name="Wu L."/>
            <person name="Ma J."/>
        </authorList>
    </citation>
    <scope>NUCLEOTIDE SEQUENCE [LARGE SCALE GENOMIC DNA]</scope>
    <source>
        <strain evidence="4">JCM 14309</strain>
    </source>
</reference>
<dbReference type="InterPro" id="IPR036388">
    <property type="entry name" value="WH-like_DNA-bd_sf"/>
</dbReference>
<dbReference type="Pfam" id="PF13565">
    <property type="entry name" value="HTH_32"/>
    <property type="match status" value="1"/>
</dbReference>
<gene>
    <name evidence="3" type="ORF">GCM10010529_30250</name>
</gene>
<accession>A0ABP6M8W7</accession>
<dbReference type="SUPFAM" id="SSF53098">
    <property type="entry name" value="Ribonuclease H-like"/>
    <property type="match status" value="1"/>
</dbReference>
<comment type="caution">
    <text evidence="3">The sequence shown here is derived from an EMBL/GenBank/DDBJ whole genome shotgun (WGS) entry which is preliminary data.</text>
</comment>
<dbReference type="PROSITE" id="PS50994">
    <property type="entry name" value="INTEGRASE"/>
    <property type="match status" value="1"/>
</dbReference>
<dbReference type="NCBIfam" id="NF033577">
    <property type="entry name" value="transpos_IS481"/>
    <property type="match status" value="1"/>
</dbReference>
<dbReference type="Pfam" id="PF13683">
    <property type="entry name" value="rve_3"/>
    <property type="match status" value="1"/>
</dbReference>
<feature type="compositionally biased region" description="Basic and acidic residues" evidence="1">
    <location>
        <begin position="370"/>
        <end position="388"/>
    </location>
</feature>
<keyword evidence="4" id="KW-1185">Reference proteome</keyword>
<dbReference type="InterPro" id="IPR001584">
    <property type="entry name" value="Integrase_cat-core"/>
</dbReference>
<protein>
    <submittedName>
        <fullName evidence="3">IS481 family transposase</fullName>
    </submittedName>
</protein>
<feature type="domain" description="Integrase catalytic" evidence="2">
    <location>
        <begin position="133"/>
        <end position="303"/>
    </location>
</feature>